<dbReference type="Pfam" id="PF01036">
    <property type="entry name" value="Bac_rhodopsin"/>
    <property type="match status" value="1"/>
</dbReference>
<evidence type="ECO:0000256" key="4">
    <source>
        <dbReference type="ARBA" id="ARBA00022606"/>
    </source>
</evidence>
<dbReference type="InterPro" id="IPR018229">
    <property type="entry name" value="Rhodopsin_retinal_BS"/>
</dbReference>
<evidence type="ECO:0000256" key="5">
    <source>
        <dbReference type="ARBA" id="ARBA00022692"/>
    </source>
</evidence>
<dbReference type="InterPro" id="IPR043476">
    <property type="entry name" value="Yro2-like_7TM"/>
</dbReference>
<comment type="caution">
    <text evidence="12">The sequence shown here is derived from an EMBL/GenBank/DDBJ whole genome shotgun (WGS) entry which is preliminary data.</text>
</comment>
<dbReference type="GO" id="GO:0005886">
    <property type="term" value="C:plasma membrane"/>
    <property type="evidence" value="ECO:0007669"/>
    <property type="project" value="TreeGrafter"/>
</dbReference>
<dbReference type="CDD" id="cd15239">
    <property type="entry name" value="7tm_YRO2_fungal-like"/>
    <property type="match status" value="1"/>
</dbReference>
<keyword evidence="7 11" id="KW-1133">Transmembrane helix</keyword>
<protein>
    <recommendedName>
        <fullName evidence="14">Family A G protein-coupled receptor-like protein</fullName>
    </recommendedName>
</protein>
<organism evidence="12 13">
    <name type="scientific">Letharia lupina</name>
    <dbReference type="NCBI Taxonomy" id="560253"/>
    <lineage>
        <taxon>Eukaryota</taxon>
        <taxon>Fungi</taxon>
        <taxon>Dikarya</taxon>
        <taxon>Ascomycota</taxon>
        <taxon>Pezizomycotina</taxon>
        <taxon>Lecanoromycetes</taxon>
        <taxon>OSLEUM clade</taxon>
        <taxon>Lecanoromycetidae</taxon>
        <taxon>Lecanorales</taxon>
        <taxon>Lecanorineae</taxon>
        <taxon>Parmeliaceae</taxon>
        <taxon>Letharia</taxon>
    </lineage>
</organism>
<feature type="transmembrane region" description="Helical" evidence="11">
    <location>
        <begin position="38"/>
        <end position="59"/>
    </location>
</feature>
<dbReference type="SUPFAM" id="SSF81321">
    <property type="entry name" value="Family A G protein-coupled receptor-like"/>
    <property type="match status" value="1"/>
</dbReference>
<evidence type="ECO:0008006" key="14">
    <source>
        <dbReference type="Google" id="ProtNLM"/>
    </source>
</evidence>
<gene>
    <name evidence="12" type="ORF">HO133_000843</name>
</gene>
<feature type="transmembrane region" description="Helical" evidence="11">
    <location>
        <begin position="207"/>
        <end position="225"/>
    </location>
</feature>
<sequence>MASQHLFKRSNDAIHANGDHMVNGATSDIAITTHGSDWYWAVCAVMVASTIVFMGLSFTKPRTHRLFHYITAAITMVASIAYFTMGSDLGETGIRPEFIRTNPKVSGTLREIFYVRYIDWVITTPLLLMDILLTAGLPWPTILYTVLIDEIMIITGLVGALVTSSYKWGYYTFGCFALFWVGWTLIWTGRKHAAAIGSDVSKTYLTVGTWTTFLWFLYPIAWGLSEGGNVISPDSEAVFYGILDIMAKPVFGALLIWGHRGIDPGRLGIHIRDYDEGPSYTQGTENLEKVANGHNGHNGVTDGATTSGANV</sequence>
<dbReference type="GO" id="GO:0009881">
    <property type="term" value="F:photoreceptor activity"/>
    <property type="evidence" value="ECO:0007669"/>
    <property type="project" value="UniProtKB-KW"/>
</dbReference>
<feature type="transmembrane region" description="Helical" evidence="11">
    <location>
        <begin position="142"/>
        <end position="162"/>
    </location>
</feature>
<keyword evidence="8" id="KW-0157">Chromophore</keyword>
<dbReference type="SMART" id="SM01021">
    <property type="entry name" value="Bac_rhodopsin"/>
    <property type="match status" value="1"/>
</dbReference>
<dbReference type="GO" id="GO:0005783">
    <property type="term" value="C:endoplasmic reticulum"/>
    <property type="evidence" value="ECO:0007669"/>
    <property type="project" value="TreeGrafter"/>
</dbReference>
<proteinExistence type="inferred from homology"/>
<evidence type="ECO:0000256" key="3">
    <source>
        <dbReference type="ARBA" id="ARBA00022543"/>
    </source>
</evidence>
<dbReference type="GO" id="GO:0007602">
    <property type="term" value="P:phototransduction"/>
    <property type="evidence" value="ECO:0007669"/>
    <property type="project" value="UniProtKB-KW"/>
</dbReference>
<dbReference type="GO" id="GO:0005216">
    <property type="term" value="F:monoatomic ion channel activity"/>
    <property type="evidence" value="ECO:0007669"/>
    <property type="project" value="InterPro"/>
</dbReference>
<name>A0A8H6CFV0_9LECA</name>
<evidence type="ECO:0000256" key="9">
    <source>
        <dbReference type="ARBA" id="ARBA00023136"/>
    </source>
</evidence>
<keyword evidence="3" id="KW-0600">Photoreceptor protein</keyword>
<evidence type="ECO:0000256" key="1">
    <source>
        <dbReference type="ARBA" id="ARBA00004141"/>
    </source>
</evidence>
<dbReference type="RefSeq" id="XP_037152141.1">
    <property type="nucleotide sequence ID" value="XM_037291779.1"/>
</dbReference>
<dbReference type="Proteomes" id="UP000593566">
    <property type="component" value="Unassembled WGS sequence"/>
</dbReference>
<evidence type="ECO:0000256" key="10">
    <source>
        <dbReference type="ARBA" id="ARBA00023170"/>
    </source>
</evidence>
<dbReference type="AlphaFoldDB" id="A0A8H6CFV0"/>
<dbReference type="FunFam" id="1.20.1070.10:FF:000160">
    <property type="entry name" value="Related to Opsin-1"/>
    <property type="match status" value="1"/>
</dbReference>
<dbReference type="PRINTS" id="PR00251">
    <property type="entry name" value="BACTRLOPSIN"/>
</dbReference>
<keyword evidence="13" id="KW-1185">Reference proteome</keyword>
<evidence type="ECO:0000256" key="11">
    <source>
        <dbReference type="SAM" id="Phobius"/>
    </source>
</evidence>
<feature type="transmembrane region" description="Helical" evidence="11">
    <location>
        <begin position="66"/>
        <end position="85"/>
    </location>
</feature>
<feature type="transmembrane region" description="Helical" evidence="11">
    <location>
        <begin position="237"/>
        <end position="257"/>
    </location>
</feature>
<dbReference type="EMBL" id="JACCJB010000011">
    <property type="protein sequence ID" value="KAF6222795.1"/>
    <property type="molecule type" value="Genomic_DNA"/>
</dbReference>
<feature type="transmembrane region" description="Helical" evidence="11">
    <location>
        <begin position="117"/>
        <end position="135"/>
    </location>
</feature>
<dbReference type="InterPro" id="IPR001425">
    <property type="entry name" value="Arc/bac/fun_rhodopsins"/>
</dbReference>
<keyword evidence="9 11" id="KW-0472">Membrane</keyword>
<dbReference type="PROSITE" id="PS00950">
    <property type="entry name" value="BACTERIAL_OPSIN_1"/>
    <property type="match status" value="1"/>
</dbReference>
<dbReference type="PANTHER" id="PTHR28286">
    <property type="match status" value="1"/>
</dbReference>
<evidence type="ECO:0000256" key="7">
    <source>
        <dbReference type="ARBA" id="ARBA00022989"/>
    </source>
</evidence>
<accession>A0A8H6CFV0</accession>
<keyword evidence="5 11" id="KW-0812">Transmembrane</keyword>
<evidence type="ECO:0000256" key="8">
    <source>
        <dbReference type="ARBA" id="ARBA00022991"/>
    </source>
</evidence>
<comment type="similarity">
    <text evidence="2">Belongs to the archaeal/bacterial/fungal opsin family.</text>
</comment>
<dbReference type="PANTHER" id="PTHR28286:SF1">
    <property type="entry name" value="30 KDA HEAT SHOCK PROTEIN-RELATED"/>
    <property type="match status" value="1"/>
</dbReference>
<dbReference type="GeneID" id="59329261"/>
<comment type="subcellular location">
    <subcellularLocation>
        <location evidence="1">Membrane</location>
        <topology evidence="1">Multi-pass membrane protein</topology>
    </subcellularLocation>
</comment>
<reference evidence="12 13" key="1">
    <citation type="journal article" date="2020" name="Genomics">
        <title>Complete, high-quality genomes from long-read metagenomic sequencing of two wolf lichen thalli reveals enigmatic genome architecture.</title>
        <authorList>
            <person name="McKenzie S.K."/>
            <person name="Walston R.F."/>
            <person name="Allen J.L."/>
        </authorList>
    </citation>
    <scope>NUCLEOTIDE SEQUENCE [LARGE SCALE GENOMIC DNA]</scope>
    <source>
        <strain evidence="12">WasteWater1</strain>
    </source>
</reference>
<keyword evidence="6" id="KW-0681">Retinal protein</keyword>
<feature type="transmembrane region" description="Helical" evidence="11">
    <location>
        <begin position="168"/>
        <end position="186"/>
    </location>
</feature>
<dbReference type="Gene3D" id="1.20.1070.10">
    <property type="entry name" value="Rhodopsin 7-helix transmembrane proteins"/>
    <property type="match status" value="1"/>
</dbReference>
<evidence type="ECO:0000313" key="12">
    <source>
        <dbReference type="EMBL" id="KAF6222795.1"/>
    </source>
</evidence>
<evidence type="ECO:0000256" key="2">
    <source>
        <dbReference type="ARBA" id="ARBA00008130"/>
    </source>
</evidence>
<evidence type="ECO:0000256" key="6">
    <source>
        <dbReference type="ARBA" id="ARBA00022925"/>
    </source>
</evidence>
<evidence type="ECO:0000313" key="13">
    <source>
        <dbReference type="Proteomes" id="UP000593566"/>
    </source>
</evidence>
<keyword evidence="4" id="KW-0716">Sensory transduction</keyword>
<keyword evidence="10" id="KW-0675">Receptor</keyword>